<evidence type="ECO:0000313" key="2">
    <source>
        <dbReference type="Proteomes" id="UP000265341"/>
    </source>
</evidence>
<protein>
    <submittedName>
        <fullName evidence="1">Uncharacterized protein</fullName>
    </submittedName>
</protein>
<sequence length="768" mass="85984">MHLIVGPPASGRTELLLEKARTALKARKRVWWLCLPHQRAYVYRRVAAEGAVLGLEVLSFQQAYYRLLAASYGLRPILTGPARVALVGEALQSESQSLPNPGEARLFARAVAEAKRYGVGPEQIPTPDPESRRFKRVFQRYEELKEAWGRWDYDDFRDAAVRLVEAANFEPPADLVLVDGFRELLPLALRFLEGLGRVSEVWVTLPEAPPGYRPHQVLSHTAGPPPRPQVYRAPNPVAEARWVLRSLKRDLAQGVAPVDLAVVAPESRLAALLSLADEYGVPLVDYTPRTAADTPEGRLLLDLLELPDYPTPTRLLAIPDLAPLGRAALDAGLAGLAPIQRLAQQMGLHAQLSAWLERLEPTGDLEAWARSLMDSIPEVRAGPRRDLLLERAKEAGRIAYGPDFRRWWAALLSETYEPVRPPGGVPLLTPTLASGVRFARLYLTYAVEGAYGAGEREDYFIPEEERLALEELYARIGLPRRFLGRDRLILHELATRAQSVTITYPEADQGGPLEPEAVLIPNPQQVPRIPAIPIGSRLELPQSAAYRPLSGPITLGSASVEDLRRYDECGFRFWAERLGGGLQQRQEPTGWRALVRELRALKRLNEARLEALSKRFPEAEDWLRAHQELLFSLHLGFTWPENALPHARVDAAVNRGGEYSFYTFAPPDTHDPGEFMQGRWGELWLAGYLLEHSPRQVKGVRLWVWPVLGSPLALHDRPITQITGPIRWRNEKVRAALERYRRGEVEPNPGFICLGCSVRDVCREGKVG</sequence>
<gene>
    <name evidence="1" type="ORF">Mrose_00623</name>
</gene>
<dbReference type="Proteomes" id="UP000265341">
    <property type="component" value="Unassembled WGS sequence"/>
</dbReference>
<dbReference type="RefSeq" id="WP_119275973.1">
    <property type="nucleotide sequence ID" value="NZ_QWLA01000007.1"/>
</dbReference>
<reference evidence="1 2" key="1">
    <citation type="submission" date="2018-08" db="EMBL/GenBank/DDBJ databases">
        <title>Meiothermus roseus NBRC 110900 genome sequencing project.</title>
        <authorList>
            <person name="Da Costa M.S."/>
            <person name="Albuquerque L."/>
            <person name="Raposo P."/>
            <person name="Froufe H.J.C."/>
            <person name="Barroso C.S."/>
            <person name="Egas C."/>
        </authorList>
    </citation>
    <scope>NUCLEOTIDE SEQUENCE [LARGE SCALE GENOMIC DNA]</scope>
    <source>
        <strain evidence="1 2">NBRC 110900</strain>
    </source>
</reference>
<comment type="caution">
    <text evidence="1">The sequence shown here is derived from an EMBL/GenBank/DDBJ whole genome shotgun (WGS) entry which is preliminary data.</text>
</comment>
<accession>A0A399EYY0</accession>
<name>A0A399EYY0_9DEIN</name>
<dbReference type="AlphaFoldDB" id="A0A399EYY0"/>
<dbReference type="OrthoDB" id="28866at2"/>
<evidence type="ECO:0000313" key="1">
    <source>
        <dbReference type="EMBL" id="RIH88795.1"/>
    </source>
</evidence>
<dbReference type="InterPro" id="IPR027417">
    <property type="entry name" value="P-loop_NTPase"/>
</dbReference>
<proteinExistence type="predicted"/>
<dbReference type="SUPFAM" id="SSF52540">
    <property type="entry name" value="P-loop containing nucleoside triphosphate hydrolases"/>
    <property type="match status" value="1"/>
</dbReference>
<dbReference type="EMBL" id="QWLA01000007">
    <property type="protein sequence ID" value="RIH88795.1"/>
    <property type="molecule type" value="Genomic_DNA"/>
</dbReference>
<organism evidence="1 2">
    <name type="scientific">Calidithermus roseus</name>
    <dbReference type="NCBI Taxonomy" id="1644118"/>
    <lineage>
        <taxon>Bacteria</taxon>
        <taxon>Thermotogati</taxon>
        <taxon>Deinococcota</taxon>
        <taxon>Deinococci</taxon>
        <taxon>Thermales</taxon>
        <taxon>Thermaceae</taxon>
        <taxon>Calidithermus</taxon>
    </lineage>
</organism>
<keyword evidence="2" id="KW-1185">Reference proteome</keyword>